<reference evidence="1 2" key="1">
    <citation type="submission" date="2020-11" db="EMBL/GenBank/DDBJ databases">
        <authorList>
            <person name="Wallbank WR R."/>
            <person name="Pardo Diaz C."/>
            <person name="Kozak K."/>
            <person name="Martin S."/>
            <person name="Jiggins C."/>
            <person name="Moest M."/>
            <person name="Warren A I."/>
            <person name="Generalovic N T."/>
            <person name="Byers J.R.P. K."/>
            <person name="Montejo-Kovacevich G."/>
            <person name="Yen C E."/>
        </authorList>
    </citation>
    <scope>NUCLEOTIDE SEQUENCE [LARGE SCALE GENOMIC DNA]</scope>
</reference>
<name>A0A7R8UWN7_HERIL</name>
<proteinExistence type="predicted"/>
<sequence length="76" mass="8387">MQALPTVSRCLTLSRSPSGEQGSVRTSSESALHREFLEGFICKFQSDRADRDFIHYLVITRSPLSGNLKGMGVIEA</sequence>
<dbReference type="InParanoid" id="A0A7R8UWN7"/>
<protein>
    <submittedName>
        <fullName evidence="1">Uncharacterized protein</fullName>
    </submittedName>
</protein>
<dbReference type="AlphaFoldDB" id="A0A7R8UWN7"/>
<gene>
    <name evidence="1" type="ORF">HERILL_LOCUS10623</name>
</gene>
<keyword evidence="2" id="KW-1185">Reference proteome</keyword>
<organism evidence="1 2">
    <name type="scientific">Hermetia illucens</name>
    <name type="common">Black soldier fly</name>
    <dbReference type="NCBI Taxonomy" id="343691"/>
    <lineage>
        <taxon>Eukaryota</taxon>
        <taxon>Metazoa</taxon>
        <taxon>Ecdysozoa</taxon>
        <taxon>Arthropoda</taxon>
        <taxon>Hexapoda</taxon>
        <taxon>Insecta</taxon>
        <taxon>Pterygota</taxon>
        <taxon>Neoptera</taxon>
        <taxon>Endopterygota</taxon>
        <taxon>Diptera</taxon>
        <taxon>Brachycera</taxon>
        <taxon>Stratiomyomorpha</taxon>
        <taxon>Stratiomyidae</taxon>
        <taxon>Hermetiinae</taxon>
        <taxon>Hermetia</taxon>
    </lineage>
</organism>
<evidence type="ECO:0000313" key="1">
    <source>
        <dbReference type="EMBL" id="CAD7087951.1"/>
    </source>
</evidence>
<accession>A0A7R8UWN7</accession>
<dbReference type="EMBL" id="LR899012">
    <property type="protein sequence ID" value="CAD7087951.1"/>
    <property type="molecule type" value="Genomic_DNA"/>
</dbReference>
<dbReference type="Proteomes" id="UP000594454">
    <property type="component" value="Chromosome 4"/>
</dbReference>
<evidence type="ECO:0000313" key="2">
    <source>
        <dbReference type="Proteomes" id="UP000594454"/>
    </source>
</evidence>